<keyword evidence="4" id="KW-1185">Reference proteome</keyword>
<dbReference type="Proteomes" id="UP000571950">
    <property type="component" value="Unassembled WGS sequence"/>
</dbReference>
<reference evidence="3 4" key="1">
    <citation type="submission" date="2020-08" db="EMBL/GenBank/DDBJ databases">
        <title>Genomic Encyclopedia of Type Strains, Phase IV (KMG-IV): sequencing the most valuable type-strain genomes for metagenomic binning, comparative biology and taxonomic classification.</title>
        <authorList>
            <person name="Goeker M."/>
        </authorList>
    </citation>
    <scope>NUCLEOTIDE SEQUENCE [LARGE SCALE GENOMIC DNA]</scope>
    <source>
        <strain evidence="3 4">DSM 26189</strain>
    </source>
</reference>
<dbReference type="AlphaFoldDB" id="A0A7W6FNE1"/>
<proteinExistence type="inferred from homology"/>
<accession>A0A7W6FNE1</accession>
<evidence type="ECO:0000313" key="4">
    <source>
        <dbReference type="Proteomes" id="UP000571950"/>
    </source>
</evidence>
<comment type="similarity">
    <text evidence="1">Belongs to the UPF0174 family.</text>
</comment>
<dbReference type="Pfam" id="PF03981">
    <property type="entry name" value="Ubiq_cyt_C_chap"/>
    <property type="match status" value="1"/>
</dbReference>
<dbReference type="EMBL" id="JACIDT010000001">
    <property type="protein sequence ID" value="MBB3924660.1"/>
    <property type="molecule type" value="Genomic_DNA"/>
</dbReference>
<evidence type="ECO:0000313" key="3">
    <source>
        <dbReference type="EMBL" id="MBB3924660.1"/>
    </source>
</evidence>
<evidence type="ECO:0000259" key="2">
    <source>
        <dbReference type="Pfam" id="PF03981"/>
    </source>
</evidence>
<gene>
    <name evidence="3" type="ORF">GGR43_000354</name>
</gene>
<dbReference type="RefSeq" id="WP_188070212.1">
    <property type="nucleotide sequence ID" value="NZ_BSPS01000055.1"/>
</dbReference>
<dbReference type="InterPro" id="IPR021150">
    <property type="entry name" value="Ubiq_cyt_c_chap"/>
</dbReference>
<comment type="caution">
    <text evidence="3">The sequence shown here is derived from an EMBL/GenBank/DDBJ whole genome shotgun (WGS) entry which is preliminary data.</text>
</comment>
<organism evidence="3 4">
    <name type="scientific">Sphingobium jiangsuense</name>
    <dbReference type="NCBI Taxonomy" id="870476"/>
    <lineage>
        <taxon>Bacteria</taxon>
        <taxon>Pseudomonadati</taxon>
        <taxon>Pseudomonadota</taxon>
        <taxon>Alphaproteobacteria</taxon>
        <taxon>Sphingomonadales</taxon>
        <taxon>Sphingomonadaceae</taxon>
        <taxon>Sphingobium</taxon>
    </lineage>
</organism>
<sequence length="172" mass="18975">MSLLDRLFRRPDPKGMMAPLYHAVVARGRAVHWYVEGAVPDTLDGRFDMIAAILSLVLMRLEEADRRQESVWLTELFIDDMEGQLRQIGVGDVVVGKHVGRMVSALGGRLCAYREALAGEDGDLRGALARNLYRGEPVDDAALADVESRLRAFHRALGTVAPETLIEGHLPS</sequence>
<feature type="domain" description="Ubiquinol-cytochrome c chaperone" evidence="2">
    <location>
        <begin position="38"/>
        <end position="169"/>
    </location>
</feature>
<protein>
    <submittedName>
        <fullName evidence="3">Cytochrome b pre-mRNA-processing protein 3</fullName>
    </submittedName>
</protein>
<evidence type="ECO:0000256" key="1">
    <source>
        <dbReference type="ARBA" id="ARBA00006436"/>
    </source>
</evidence>
<name>A0A7W6FNE1_9SPHN</name>